<name>A0A2B7X430_POLH7</name>
<evidence type="ECO:0000313" key="2">
    <source>
        <dbReference type="Proteomes" id="UP000224634"/>
    </source>
</evidence>
<proteinExistence type="predicted"/>
<organism evidence="1 2">
    <name type="scientific">Polytolypa hystricis (strain UAMH7299)</name>
    <dbReference type="NCBI Taxonomy" id="1447883"/>
    <lineage>
        <taxon>Eukaryota</taxon>
        <taxon>Fungi</taxon>
        <taxon>Dikarya</taxon>
        <taxon>Ascomycota</taxon>
        <taxon>Pezizomycotina</taxon>
        <taxon>Eurotiomycetes</taxon>
        <taxon>Eurotiomycetidae</taxon>
        <taxon>Onygenales</taxon>
        <taxon>Onygenales incertae sedis</taxon>
        <taxon>Polytolypa</taxon>
    </lineage>
</organism>
<dbReference type="Proteomes" id="UP000224634">
    <property type="component" value="Unassembled WGS sequence"/>
</dbReference>
<dbReference type="AlphaFoldDB" id="A0A2B7X430"/>
<evidence type="ECO:0000313" key="1">
    <source>
        <dbReference type="EMBL" id="PGH03428.1"/>
    </source>
</evidence>
<reference evidence="1 2" key="1">
    <citation type="submission" date="2017-10" db="EMBL/GenBank/DDBJ databases">
        <title>Comparative genomics in systemic dimorphic fungi from Ajellomycetaceae.</title>
        <authorList>
            <person name="Munoz J.F."/>
            <person name="Mcewen J.G."/>
            <person name="Clay O.K."/>
            <person name="Cuomo C.A."/>
        </authorList>
    </citation>
    <scope>NUCLEOTIDE SEQUENCE [LARGE SCALE GENOMIC DNA]</scope>
    <source>
        <strain evidence="1 2">UAMH7299</strain>
    </source>
</reference>
<protein>
    <submittedName>
        <fullName evidence="1">Uncharacterized protein</fullName>
    </submittedName>
</protein>
<sequence length="114" mass="13003">MAIEVDGGRDQWRTRWIAVEVDGGRDQWRSRWMVIGMDGGRSGWRARRIAVEGKEWMAVEKKNQEDAKIVSLKAWTDSPRSSRSFLIGTEMTASAALVPSSFKQQLQMDHYADS</sequence>
<comment type="caution">
    <text evidence="1">The sequence shown here is derived from an EMBL/GenBank/DDBJ whole genome shotgun (WGS) entry which is preliminary data.</text>
</comment>
<keyword evidence="2" id="KW-1185">Reference proteome</keyword>
<accession>A0A2B7X430</accession>
<gene>
    <name evidence="1" type="ORF">AJ80_08676</name>
</gene>
<dbReference type="EMBL" id="PDNA01000211">
    <property type="protein sequence ID" value="PGH03428.1"/>
    <property type="molecule type" value="Genomic_DNA"/>
</dbReference>